<protein>
    <submittedName>
        <fullName evidence="2">ABC transporter permease</fullName>
    </submittedName>
</protein>
<organism evidence="2 3">
    <name type="scientific">Jeotgalibaca ciconiae</name>
    <dbReference type="NCBI Taxonomy" id="2496265"/>
    <lineage>
        <taxon>Bacteria</taxon>
        <taxon>Bacillati</taxon>
        <taxon>Bacillota</taxon>
        <taxon>Bacilli</taxon>
        <taxon>Lactobacillales</taxon>
        <taxon>Carnobacteriaceae</taxon>
        <taxon>Jeotgalibaca</taxon>
    </lineage>
</organism>
<feature type="transmembrane region" description="Helical" evidence="1">
    <location>
        <begin position="435"/>
        <end position="455"/>
    </location>
</feature>
<accession>A0A3Q9BKA8</accession>
<dbReference type="AlphaFoldDB" id="A0A3Q9BKA8"/>
<feature type="transmembrane region" description="Helical" evidence="1">
    <location>
        <begin position="164"/>
        <end position="184"/>
    </location>
</feature>
<dbReference type="EMBL" id="CP034465">
    <property type="protein sequence ID" value="AZP04410.1"/>
    <property type="molecule type" value="Genomic_DNA"/>
</dbReference>
<feature type="transmembrane region" description="Helical" evidence="1">
    <location>
        <begin position="196"/>
        <end position="213"/>
    </location>
</feature>
<feature type="transmembrane region" description="Helical" evidence="1">
    <location>
        <begin position="243"/>
        <end position="260"/>
    </location>
</feature>
<name>A0A3Q9BKA8_9LACT</name>
<evidence type="ECO:0000313" key="3">
    <source>
        <dbReference type="Proteomes" id="UP000273326"/>
    </source>
</evidence>
<proteinExistence type="predicted"/>
<keyword evidence="1" id="KW-0472">Membrane</keyword>
<sequence>MKNQFVRTNRLFLFSLKKDRLKILSWIFGSLTFIFIAIYAYVELYSDASERQLMAFAMSNPAMEAIFGPVIGGDNYTIGAMYSHTMTILTLCLFAIMSILLVVRNTRAEEEDGILELLRALPVGQLSHTSAALLLLLLSNVSLSLLTIGVIYPLGDISITLEGSILTGVIYGTIGLFFGVVALLMGQLTSNSRNAMIWSFGLLGIAYILRIIGDSNQSFLSWLSPLGLLYRTEPFVKNNWEPVISLLIATCLLLALALFLQQKRDVGAGLLAEKPGKRHATPSLKTTFGFAMRLLSTPLLIWLVGLVILGISYGSVIGDVEGMLKDNDLIKEMLALQSGANLVDQFLTIIIGLLSIFVTIPATQTLLRLKTEENKGRMDELLAGNRTRRGILGTFLWIAFLTSIVMQTGQLLAIGVSAVVMNFDVSILSVFKAGIAYLPAIWLVLGLTVFLYGCFPKFTNMVWGYLGFAFIVLYFSGLFDMPEWLMGLSSFYHIPQISQEPYHWGTALVLSGIAAGFSILGFLGFKQRDTNG</sequence>
<gene>
    <name evidence="2" type="ORF">EJN90_07060</name>
</gene>
<keyword evidence="1" id="KW-1133">Transmembrane helix</keyword>
<dbReference type="OrthoDB" id="2014935at2"/>
<feature type="transmembrane region" description="Helical" evidence="1">
    <location>
        <begin position="502"/>
        <end position="525"/>
    </location>
</feature>
<feature type="transmembrane region" description="Helical" evidence="1">
    <location>
        <begin position="462"/>
        <end position="482"/>
    </location>
</feature>
<dbReference type="KEGG" id="jeh:EJN90_07060"/>
<evidence type="ECO:0000256" key="1">
    <source>
        <dbReference type="SAM" id="Phobius"/>
    </source>
</evidence>
<dbReference type="RefSeq" id="WP_126109798.1">
    <property type="nucleotide sequence ID" value="NZ_CP034465.1"/>
</dbReference>
<feature type="transmembrane region" description="Helical" evidence="1">
    <location>
        <begin position="390"/>
        <end position="423"/>
    </location>
</feature>
<keyword evidence="1" id="KW-0812">Transmembrane</keyword>
<feature type="transmembrane region" description="Helical" evidence="1">
    <location>
        <begin position="131"/>
        <end position="152"/>
    </location>
</feature>
<feature type="transmembrane region" description="Helical" evidence="1">
    <location>
        <begin position="81"/>
        <end position="103"/>
    </location>
</feature>
<dbReference type="Proteomes" id="UP000273326">
    <property type="component" value="Chromosome"/>
</dbReference>
<evidence type="ECO:0000313" key="2">
    <source>
        <dbReference type="EMBL" id="AZP04410.1"/>
    </source>
</evidence>
<feature type="transmembrane region" description="Helical" evidence="1">
    <location>
        <begin position="346"/>
        <end position="369"/>
    </location>
</feature>
<feature type="transmembrane region" description="Helical" evidence="1">
    <location>
        <begin position="299"/>
        <end position="318"/>
    </location>
</feature>
<keyword evidence="3" id="KW-1185">Reference proteome</keyword>
<reference evidence="3" key="1">
    <citation type="submission" date="2018-12" db="EMBL/GenBank/DDBJ databases">
        <title>Complete genome sequencing of Jeotgalibaca sp. H21T32.</title>
        <authorList>
            <person name="Bae J.-W."/>
            <person name="Lee S.-Y."/>
        </authorList>
    </citation>
    <scope>NUCLEOTIDE SEQUENCE [LARGE SCALE GENOMIC DNA]</scope>
    <source>
        <strain evidence="3">H21T32</strain>
    </source>
</reference>
<feature type="transmembrane region" description="Helical" evidence="1">
    <location>
        <begin position="21"/>
        <end position="42"/>
    </location>
</feature>